<feature type="domain" description="C2H2-type" evidence="7">
    <location>
        <begin position="314"/>
        <end position="341"/>
    </location>
</feature>
<dbReference type="GO" id="GO:0045596">
    <property type="term" value="P:negative regulation of cell differentiation"/>
    <property type="evidence" value="ECO:0007669"/>
    <property type="project" value="UniProtKB-ARBA"/>
</dbReference>
<proteinExistence type="predicted"/>
<dbReference type="InterPro" id="IPR013087">
    <property type="entry name" value="Znf_C2H2_type"/>
</dbReference>
<reference evidence="8" key="2">
    <citation type="submission" date="2025-08" db="UniProtKB">
        <authorList>
            <consortium name="Ensembl"/>
        </authorList>
    </citation>
    <scope>IDENTIFICATION</scope>
    <source>
        <strain evidence="8">Hd-rR</strain>
    </source>
</reference>
<feature type="domain" description="C2H2-type" evidence="7">
    <location>
        <begin position="286"/>
        <end position="313"/>
    </location>
</feature>
<evidence type="ECO:0000256" key="2">
    <source>
        <dbReference type="ARBA" id="ARBA00022737"/>
    </source>
</evidence>
<name>A0A3B3HC81_ORYLA</name>
<dbReference type="SMART" id="SM00355">
    <property type="entry name" value="ZnF_C2H2"/>
    <property type="match status" value="4"/>
</dbReference>
<dbReference type="GO" id="GO:0008270">
    <property type="term" value="F:zinc ion binding"/>
    <property type="evidence" value="ECO:0007669"/>
    <property type="project" value="UniProtKB-KW"/>
</dbReference>
<keyword evidence="2" id="KW-0677">Repeat</keyword>
<dbReference type="InParanoid" id="A0A3B3HC81"/>
<dbReference type="Ensembl" id="ENSORLT00000046894.1">
    <property type="protein sequence ID" value="ENSORLP00000029446.1"/>
    <property type="gene ID" value="ENSORLG00000024263.1"/>
</dbReference>
<dbReference type="GO" id="GO:0043035">
    <property type="term" value="F:chromatin insulator sequence binding"/>
    <property type="evidence" value="ECO:0000318"/>
    <property type="project" value="GO_Central"/>
</dbReference>
<dbReference type="AlphaFoldDB" id="A0A3B3HC81"/>
<reference evidence="8" key="3">
    <citation type="submission" date="2025-09" db="UniProtKB">
        <authorList>
            <consortium name="Ensembl"/>
        </authorList>
    </citation>
    <scope>IDENTIFICATION</scope>
    <source>
        <strain evidence="8">Hd-rR</strain>
    </source>
</reference>
<dbReference type="InterPro" id="IPR036236">
    <property type="entry name" value="Znf_C2H2_sf"/>
</dbReference>
<dbReference type="PANTHER" id="PTHR14003:SF19">
    <property type="entry name" value="YY2 TRANSCRIPTION FACTOR"/>
    <property type="match status" value="1"/>
</dbReference>
<evidence type="ECO:0000313" key="9">
    <source>
        <dbReference type="Proteomes" id="UP000001038"/>
    </source>
</evidence>
<sequence>MFLIFSLFLSTHQNVDYFFSFEAECCVSAADLQQKHTWKQKKTVADQQLFNQERSCSQNQKEAEPPQVPEQQEETKADLQQLPVCKEEEEELLSEEHLFKSPHIKEEQKELCTEEEGVQPELKPESETFIFPSSSEERSLHAAEPTSEQLLLSESREIQQVKLEDFESTEAAGRWRRSVCWNINAEESPLPEMDAGERSAWRSPSRITTHFSTLRKHRGFRRGEPPDNPNSCKVCGKNFSQRGNLKVHMRIHTGEKPYCCQLCGKQFVQSSNLLRHMRTHTGERPFPCPICGKSFSHKGDMLQYFRIHTGERPYSCKVCKKTFSQSGQVVCHMRIHTDQKPFTCES</sequence>
<dbReference type="PANTHER" id="PTHR14003">
    <property type="entry name" value="TRANSCRIPTIONAL REPRESSOR PROTEIN YY"/>
    <property type="match status" value="1"/>
</dbReference>
<dbReference type="SUPFAM" id="SSF57667">
    <property type="entry name" value="beta-beta-alpha zinc fingers"/>
    <property type="match status" value="3"/>
</dbReference>
<organism evidence="8 9">
    <name type="scientific">Oryzias latipes</name>
    <name type="common">Japanese rice fish</name>
    <name type="synonym">Japanese killifish</name>
    <dbReference type="NCBI Taxonomy" id="8090"/>
    <lineage>
        <taxon>Eukaryota</taxon>
        <taxon>Metazoa</taxon>
        <taxon>Chordata</taxon>
        <taxon>Craniata</taxon>
        <taxon>Vertebrata</taxon>
        <taxon>Euteleostomi</taxon>
        <taxon>Actinopterygii</taxon>
        <taxon>Neopterygii</taxon>
        <taxon>Teleostei</taxon>
        <taxon>Neoteleostei</taxon>
        <taxon>Acanthomorphata</taxon>
        <taxon>Ovalentaria</taxon>
        <taxon>Atherinomorphae</taxon>
        <taxon>Beloniformes</taxon>
        <taxon>Adrianichthyidae</taxon>
        <taxon>Oryziinae</taxon>
        <taxon>Oryzias</taxon>
    </lineage>
</organism>
<evidence type="ECO:0000256" key="5">
    <source>
        <dbReference type="PROSITE-ProRule" id="PRU00042"/>
    </source>
</evidence>
<keyword evidence="4" id="KW-0862">Zinc</keyword>
<keyword evidence="3 5" id="KW-0863">Zinc-finger</keyword>
<dbReference type="Pfam" id="PF00096">
    <property type="entry name" value="zf-C2H2"/>
    <property type="match status" value="2"/>
</dbReference>
<accession>A0A3B3HC81</accession>
<dbReference type="Pfam" id="PF13465">
    <property type="entry name" value="zf-H2C2_2"/>
    <property type="match status" value="1"/>
</dbReference>
<evidence type="ECO:0000313" key="8">
    <source>
        <dbReference type="Ensembl" id="ENSORLP00000029446.1"/>
    </source>
</evidence>
<dbReference type="GO" id="GO:0005634">
    <property type="term" value="C:nucleus"/>
    <property type="evidence" value="ECO:0007669"/>
    <property type="project" value="UniProtKB-SubCell"/>
</dbReference>
<evidence type="ECO:0000256" key="6">
    <source>
        <dbReference type="SAM" id="MobiDB-lite"/>
    </source>
</evidence>
<dbReference type="GO" id="GO:0006357">
    <property type="term" value="P:regulation of transcription by RNA polymerase II"/>
    <property type="evidence" value="ECO:0000318"/>
    <property type="project" value="GO_Central"/>
</dbReference>
<dbReference type="PROSITE" id="PS00028">
    <property type="entry name" value="ZINC_FINGER_C2H2_1"/>
    <property type="match status" value="3"/>
</dbReference>
<dbReference type="Proteomes" id="UP000001038">
    <property type="component" value="Chromosome 17"/>
</dbReference>
<evidence type="ECO:0000256" key="3">
    <source>
        <dbReference type="ARBA" id="ARBA00022771"/>
    </source>
</evidence>
<keyword evidence="9" id="KW-1185">Reference proteome</keyword>
<evidence type="ECO:0000259" key="7">
    <source>
        <dbReference type="PROSITE" id="PS50157"/>
    </source>
</evidence>
<dbReference type="PROSITE" id="PS50157">
    <property type="entry name" value="ZINC_FINGER_C2H2_2"/>
    <property type="match status" value="4"/>
</dbReference>
<protein>
    <recommendedName>
        <fullName evidence="7">C2H2-type domain-containing protein</fullName>
    </recommendedName>
</protein>
<dbReference type="Gene3D" id="3.30.160.60">
    <property type="entry name" value="Classic Zinc Finger"/>
    <property type="match status" value="4"/>
</dbReference>
<keyword evidence="1" id="KW-0479">Metal-binding</keyword>
<feature type="domain" description="C2H2-type" evidence="7">
    <location>
        <begin position="258"/>
        <end position="285"/>
    </location>
</feature>
<dbReference type="GO" id="GO:0005694">
    <property type="term" value="C:chromosome"/>
    <property type="evidence" value="ECO:0000318"/>
    <property type="project" value="GO_Central"/>
</dbReference>
<feature type="region of interest" description="Disordered" evidence="6">
    <location>
        <begin position="54"/>
        <end position="81"/>
    </location>
</feature>
<reference evidence="8 9" key="1">
    <citation type="journal article" date="2007" name="Nature">
        <title>The medaka draft genome and insights into vertebrate genome evolution.</title>
        <authorList>
            <person name="Kasahara M."/>
            <person name="Naruse K."/>
            <person name="Sasaki S."/>
            <person name="Nakatani Y."/>
            <person name="Qu W."/>
            <person name="Ahsan B."/>
            <person name="Yamada T."/>
            <person name="Nagayasu Y."/>
            <person name="Doi K."/>
            <person name="Kasai Y."/>
            <person name="Jindo T."/>
            <person name="Kobayashi D."/>
            <person name="Shimada A."/>
            <person name="Toyoda A."/>
            <person name="Kuroki Y."/>
            <person name="Fujiyama A."/>
            <person name="Sasaki T."/>
            <person name="Shimizu A."/>
            <person name="Asakawa S."/>
            <person name="Shimizu N."/>
            <person name="Hashimoto S."/>
            <person name="Yang J."/>
            <person name="Lee Y."/>
            <person name="Matsushima K."/>
            <person name="Sugano S."/>
            <person name="Sakaizumi M."/>
            <person name="Narita T."/>
            <person name="Ohishi K."/>
            <person name="Haga S."/>
            <person name="Ohta F."/>
            <person name="Nomoto H."/>
            <person name="Nogata K."/>
            <person name="Morishita T."/>
            <person name="Endo T."/>
            <person name="Shin-I T."/>
            <person name="Takeda H."/>
            <person name="Morishita S."/>
            <person name="Kohara Y."/>
        </authorList>
    </citation>
    <scope>NUCLEOTIDE SEQUENCE [LARGE SCALE GENOMIC DNA]</scope>
    <source>
        <strain evidence="8 9">Hd-rR</strain>
    </source>
</reference>
<evidence type="ECO:0000256" key="1">
    <source>
        <dbReference type="ARBA" id="ARBA00022723"/>
    </source>
</evidence>
<feature type="domain" description="C2H2-type" evidence="7">
    <location>
        <begin position="230"/>
        <end position="257"/>
    </location>
</feature>
<evidence type="ECO:0000256" key="4">
    <source>
        <dbReference type="ARBA" id="ARBA00022833"/>
    </source>
</evidence>
<dbReference type="Bgee" id="ENSORLG00000024263">
    <property type="expression patterns" value="Expressed in gastrula and 11 other cell types or tissues"/>
</dbReference>
<dbReference type="GeneTree" id="ENSGT01150000286959"/>